<reference evidence="2 3" key="1">
    <citation type="journal article" date="2017" name="Curr. Biol.">
        <title>Genome architecture and evolution of a unichromosomal asexual nematode.</title>
        <authorList>
            <person name="Fradin H."/>
            <person name="Zegar C."/>
            <person name="Gutwein M."/>
            <person name="Lucas J."/>
            <person name="Kovtun M."/>
            <person name="Corcoran D."/>
            <person name="Baugh L.R."/>
            <person name="Kiontke K."/>
            <person name="Gunsalus K."/>
            <person name="Fitch D.H."/>
            <person name="Piano F."/>
        </authorList>
    </citation>
    <scope>NUCLEOTIDE SEQUENCE [LARGE SCALE GENOMIC DNA]</scope>
    <source>
        <strain evidence="2">PF1309</strain>
    </source>
</reference>
<evidence type="ECO:0000256" key="1">
    <source>
        <dbReference type="SAM" id="SignalP"/>
    </source>
</evidence>
<dbReference type="OrthoDB" id="5849956at2759"/>
<gene>
    <name evidence="2" type="ORF">WR25_11123</name>
</gene>
<feature type="signal peptide" evidence="1">
    <location>
        <begin position="1"/>
        <end position="18"/>
    </location>
</feature>
<feature type="chain" id="PRO_5012403763" evidence="1">
    <location>
        <begin position="19"/>
        <end position="150"/>
    </location>
</feature>
<organism evidence="2 3">
    <name type="scientific">Diploscapter pachys</name>
    <dbReference type="NCBI Taxonomy" id="2018661"/>
    <lineage>
        <taxon>Eukaryota</taxon>
        <taxon>Metazoa</taxon>
        <taxon>Ecdysozoa</taxon>
        <taxon>Nematoda</taxon>
        <taxon>Chromadorea</taxon>
        <taxon>Rhabditida</taxon>
        <taxon>Rhabditina</taxon>
        <taxon>Rhabditomorpha</taxon>
        <taxon>Rhabditoidea</taxon>
        <taxon>Rhabditidae</taxon>
        <taxon>Diploscapter</taxon>
    </lineage>
</organism>
<keyword evidence="3" id="KW-1185">Reference proteome</keyword>
<comment type="caution">
    <text evidence="2">The sequence shown here is derived from an EMBL/GenBank/DDBJ whole genome shotgun (WGS) entry which is preliminary data.</text>
</comment>
<evidence type="ECO:0000313" key="2">
    <source>
        <dbReference type="EMBL" id="PAV61698.1"/>
    </source>
</evidence>
<evidence type="ECO:0000313" key="3">
    <source>
        <dbReference type="Proteomes" id="UP000218231"/>
    </source>
</evidence>
<protein>
    <submittedName>
        <fullName evidence="2">Uncharacterized protein</fullName>
    </submittedName>
</protein>
<proteinExistence type="predicted"/>
<accession>A0A2A2JIX3</accession>
<dbReference type="AlphaFoldDB" id="A0A2A2JIX3"/>
<keyword evidence="1" id="KW-0732">Signal</keyword>
<dbReference type="Proteomes" id="UP000218231">
    <property type="component" value="Unassembled WGS sequence"/>
</dbReference>
<sequence length="150" mass="16472">MICRWKLALFLLVPAVLAFKSQINYGCDHGVGNCKFEFIIPEQVARYINMNDLISMVNTLNANLGILNNTKFNVSEIATDATLTKVEDYVIGTNGTSPIEGTFNTTYDTIQTGRDQFMALAQATTCFMNSLTKETPSSTCWDSTVTASSS</sequence>
<dbReference type="EMBL" id="LIAE01010401">
    <property type="protein sequence ID" value="PAV61698.1"/>
    <property type="molecule type" value="Genomic_DNA"/>
</dbReference>
<name>A0A2A2JIX3_9BILA</name>